<comment type="caution">
    <text evidence="1">The sequence shown here is derived from an EMBL/GenBank/DDBJ whole genome shotgun (WGS) entry which is preliminary data.</text>
</comment>
<keyword evidence="2" id="KW-1185">Reference proteome</keyword>
<reference evidence="1" key="1">
    <citation type="submission" date="2022-04" db="EMBL/GenBank/DDBJ databases">
        <title>Genome of the entomopathogenic fungus Entomophthora muscae.</title>
        <authorList>
            <person name="Elya C."/>
            <person name="Lovett B.R."/>
            <person name="Lee E."/>
            <person name="Macias A.M."/>
            <person name="Hajek A.E."/>
            <person name="De Bivort B.L."/>
            <person name="Kasson M.T."/>
            <person name="De Fine Licht H.H."/>
            <person name="Stajich J.E."/>
        </authorList>
    </citation>
    <scope>NUCLEOTIDE SEQUENCE</scope>
    <source>
        <strain evidence="1">Berkeley</strain>
    </source>
</reference>
<evidence type="ECO:0000313" key="2">
    <source>
        <dbReference type="Proteomes" id="UP001165960"/>
    </source>
</evidence>
<gene>
    <name evidence="1" type="ORF">DSO57_1015317</name>
</gene>
<name>A0ACC2UEH4_9FUNG</name>
<sequence>MSEEDKRSFYCLSHKAQHVLICGTQDRDTKSIFTDFNGFTFTEVQQGNTPLADSTLDVYKWQKPIVPQELQPVSEKRPSNKPAESHLKKVVNGPLQEIIIEQVFDNNTSPLLGNSGVTLSSPSIRLASANLFGNTPEPLYH</sequence>
<protein>
    <submittedName>
        <fullName evidence="1">Uncharacterized protein</fullName>
    </submittedName>
</protein>
<dbReference type="Proteomes" id="UP001165960">
    <property type="component" value="Unassembled WGS sequence"/>
</dbReference>
<proteinExistence type="predicted"/>
<dbReference type="EMBL" id="QTSX02000770">
    <property type="protein sequence ID" value="KAJ9085297.1"/>
    <property type="molecule type" value="Genomic_DNA"/>
</dbReference>
<accession>A0ACC2UEH4</accession>
<organism evidence="1 2">
    <name type="scientific">Entomophthora muscae</name>
    <dbReference type="NCBI Taxonomy" id="34485"/>
    <lineage>
        <taxon>Eukaryota</taxon>
        <taxon>Fungi</taxon>
        <taxon>Fungi incertae sedis</taxon>
        <taxon>Zoopagomycota</taxon>
        <taxon>Entomophthoromycotina</taxon>
        <taxon>Entomophthoromycetes</taxon>
        <taxon>Entomophthorales</taxon>
        <taxon>Entomophthoraceae</taxon>
        <taxon>Entomophthora</taxon>
    </lineage>
</organism>
<evidence type="ECO:0000313" key="1">
    <source>
        <dbReference type="EMBL" id="KAJ9085297.1"/>
    </source>
</evidence>